<reference evidence="4" key="1">
    <citation type="journal article" date="2024" name="Microb. Genom.">
        <title>The hidden RNA viruses in Blattodea (cockroach and termite).</title>
        <authorList>
            <person name="Fan J."/>
            <person name="Jiang S."/>
            <person name="Li W."/>
            <person name="Li J."/>
            <person name="Pang R."/>
            <person name="Wu H."/>
        </authorList>
    </citation>
    <scope>NUCLEOTIDE SEQUENCE</scope>
    <source>
        <strain evidence="4">US2009</strain>
    </source>
</reference>
<evidence type="ECO:0000256" key="2">
    <source>
        <dbReference type="ARBA" id="ARBA00022844"/>
    </source>
</evidence>
<name>A0AAT9JA32_9VIRU</name>
<proteinExistence type="predicted"/>
<comment type="subcellular location">
    <subcellularLocation>
        <location evidence="1">Virion</location>
    </subcellularLocation>
</comment>
<feature type="compositionally biased region" description="Basic residues" evidence="3">
    <location>
        <begin position="39"/>
        <end position="57"/>
    </location>
</feature>
<dbReference type="Gene3D" id="2.60.120.20">
    <property type="match status" value="1"/>
</dbReference>
<organism evidence="4">
    <name type="scientific">Reticulitermes flavipes permutotetra-like virus 1</name>
    <dbReference type="NCBI Taxonomy" id="3133507"/>
    <lineage>
        <taxon>Viruses</taxon>
        <taxon>Riboviria</taxon>
        <taxon>Orthornavirae</taxon>
        <taxon>Permutotetraviridae</taxon>
    </lineage>
</organism>
<accession>A0AAT9JA32</accession>
<protein>
    <submittedName>
        <fullName evidence="4">Capsid protein</fullName>
    </submittedName>
</protein>
<sequence length="520" mass="58234">MKMTNGKVLEIVEGPKPKSKRPARKRNSTNVRVEVVKHQGQKARGSRGSRNRVRKGGGGRPEEAPVSRNVKVHSAQQRSLRLTGSDRILFVENIALINARSIVASVPVVPGIFSRLKEVASVFHRIKYVRLMFKVVPQMGTATSGGYMLGFVKDVTEEIPDGEDGLRALFAQEGTVAASDWQPSTLRVAKLPDLYYTEWNDSEPRWSSPGKLVLATDGKATIAGSVSVYCDYTVTLHEPEAEAPKTPVEATSLVTKEHCGFKSGTRNIGLGNNWGNDHDKAAWQAAIPGLKENTIYRVETPRYALTNLSTNPILRQVTHVRYQSDGYMLPIRAWTEGTTEVVWGTEAEWLTFHNTEFAHIGTIFHEVKPKESLNLIKGSRFVCQMHRLECLQKYIPHSELPRAQVGTLQKAGNLPIKSHLPSDKKSKTDVIQLLRHLREQDLSKPDIYMKLQELLSSLSQESLQLKSFLTKFYEGLQERYDLPDFLLWADEKEFLLSRSNLVPISLCYDSDSSISVIGGN</sequence>
<dbReference type="Pfam" id="PF11729">
    <property type="entry name" value="Capsid-VNN"/>
    <property type="match status" value="1"/>
</dbReference>
<evidence type="ECO:0000256" key="1">
    <source>
        <dbReference type="ARBA" id="ARBA00004328"/>
    </source>
</evidence>
<feature type="region of interest" description="Disordered" evidence="3">
    <location>
        <begin position="1"/>
        <end position="73"/>
    </location>
</feature>
<evidence type="ECO:0000256" key="3">
    <source>
        <dbReference type="SAM" id="MobiDB-lite"/>
    </source>
</evidence>
<dbReference type="GO" id="GO:0044423">
    <property type="term" value="C:virion component"/>
    <property type="evidence" value="ECO:0007669"/>
    <property type="project" value="UniProtKB-KW"/>
</dbReference>
<dbReference type="EMBL" id="BK067170">
    <property type="protein sequence ID" value="DBA56706.1"/>
    <property type="molecule type" value="Genomic_RNA"/>
</dbReference>
<feature type="compositionally biased region" description="Basic residues" evidence="3">
    <location>
        <begin position="17"/>
        <end position="27"/>
    </location>
</feature>
<keyword evidence="2" id="KW-0946">Virion</keyword>
<dbReference type="InterPro" id="IPR024292">
    <property type="entry name" value="Nodavirus_capsid"/>
</dbReference>
<dbReference type="SUPFAM" id="SSF88633">
    <property type="entry name" value="Positive stranded ssRNA viruses"/>
    <property type="match status" value="1"/>
</dbReference>
<dbReference type="InterPro" id="IPR029053">
    <property type="entry name" value="Viral_coat"/>
</dbReference>
<evidence type="ECO:0000313" key="4">
    <source>
        <dbReference type="EMBL" id="DBA56706.1"/>
    </source>
</evidence>